<feature type="region of interest" description="Disordered" evidence="1">
    <location>
        <begin position="1"/>
        <end position="22"/>
    </location>
</feature>
<evidence type="ECO:0000313" key="3">
    <source>
        <dbReference type="Proteomes" id="UP000015241"/>
    </source>
</evidence>
<organism evidence="2 3">
    <name type="scientific">Fomitopsis schrenkii</name>
    <name type="common">Brown rot fungus</name>
    <dbReference type="NCBI Taxonomy" id="2126942"/>
    <lineage>
        <taxon>Eukaryota</taxon>
        <taxon>Fungi</taxon>
        <taxon>Dikarya</taxon>
        <taxon>Basidiomycota</taxon>
        <taxon>Agaricomycotina</taxon>
        <taxon>Agaricomycetes</taxon>
        <taxon>Polyporales</taxon>
        <taxon>Fomitopsis</taxon>
    </lineage>
</organism>
<accession>S8DMC1</accession>
<dbReference type="InParanoid" id="S8DMC1"/>
<gene>
    <name evidence="2" type="ORF">FOMPIDRAFT_1020408</name>
</gene>
<sequence>MSVKSPSDIRNHELGTRPYLATKTMSTISFAHQRSLRCNDSDTDMDSGSASDTDPGCCVVPSPPSSDIDPTAPPRTPTPEDSPAVISTGNWSPPTVTTLSEKDGWRLIQDDSERTLAAEAIPARFWKLLRARNIYLQYLPDLLDDIWAMRQEWLRSQPGAFVQKMRIPDADRPNRPLAAWMEFLSRLTSLACSDRAQSVDFWQRESKVVVTAPRNNRRVAAGIAFVFKTLFTKHSPSLLHTPFIPEVLEIISDSIHLRLREKAVAMDERPSKGRSRVLFICEEAQNEAEFVYRGKTLSVAINAMPALCGVLLALVAPATARSSADDHFLRDDLSYNGDLPSFQVAFVFYEAGRFKEFQERALSARTVEDWEKDNENFVSVVGWKDGSIQLRTATGGNKQGVADSMLSCLDAAAEQVKAIMPAWAAPKTSWMQRFDKTVLIQDGLERILELLDVAVSQLAGDLEDLKGGADCCKGLSGIIPRHGDLRLQGMVWSCRLAACGPGWNLKSSSSYHTTTTIALLISLHTGLAMSRNRVPSRLHEEEVSMWSDELWRVANTIIARDPSRQFRVSHQPQSQLDDEKRLIPDSIMSMWVRSVEFQLIWLELAGLLRQGLYPILGVIVVICSEKKPFPSGPIPSTLRDSWKAGCSGSHLRTHQDHTTDAVPDSNDLPEWILRGEEGPPYSTAVRMEWGLFTCPPLALDGHSHDHTPSLVRLVAVSGPGSG</sequence>
<protein>
    <submittedName>
        <fullName evidence="2">Uncharacterized protein</fullName>
    </submittedName>
</protein>
<feature type="compositionally biased region" description="Low complexity" evidence="1">
    <location>
        <begin position="54"/>
        <end position="70"/>
    </location>
</feature>
<keyword evidence="3" id="KW-1185">Reference proteome</keyword>
<dbReference type="Proteomes" id="UP000015241">
    <property type="component" value="Unassembled WGS sequence"/>
</dbReference>
<dbReference type="EMBL" id="KE504257">
    <property type="protein sequence ID" value="EPS93787.1"/>
    <property type="molecule type" value="Genomic_DNA"/>
</dbReference>
<evidence type="ECO:0000313" key="2">
    <source>
        <dbReference type="EMBL" id="EPS93787.1"/>
    </source>
</evidence>
<dbReference type="AlphaFoldDB" id="S8DMC1"/>
<feature type="region of interest" description="Disordered" evidence="1">
    <location>
        <begin position="38"/>
        <end position="93"/>
    </location>
</feature>
<proteinExistence type="predicted"/>
<evidence type="ECO:0000256" key="1">
    <source>
        <dbReference type="SAM" id="MobiDB-lite"/>
    </source>
</evidence>
<dbReference type="HOGENOM" id="CLU_383110_0_0_1"/>
<name>S8DMC1_FOMSC</name>
<reference evidence="2 3" key="1">
    <citation type="journal article" date="2012" name="Science">
        <title>The Paleozoic origin of enzymatic lignin decomposition reconstructed from 31 fungal genomes.</title>
        <authorList>
            <person name="Floudas D."/>
            <person name="Binder M."/>
            <person name="Riley R."/>
            <person name="Barry K."/>
            <person name="Blanchette R.A."/>
            <person name="Henrissat B."/>
            <person name="Martinez A.T."/>
            <person name="Otillar R."/>
            <person name="Spatafora J.W."/>
            <person name="Yadav J.S."/>
            <person name="Aerts A."/>
            <person name="Benoit I."/>
            <person name="Boyd A."/>
            <person name="Carlson A."/>
            <person name="Copeland A."/>
            <person name="Coutinho P.M."/>
            <person name="de Vries R.P."/>
            <person name="Ferreira P."/>
            <person name="Findley K."/>
            <person name="Foster B."/>
            <person name="Gaskell J."/>
            <person name="Glotzer D."/>
            <person name="Gorecki P."/>
            <person name="Heitman J."/>
            <person name="Hesse C."/>
            <person name="Hori C."/>
            <person name="Igarashi K."/>
            <person name="Jurgens J.A."/>
            <person name="Kallen N."/>
            <person name="Kersten P."/>
            <person name="Kohler A."/>
            <person name="Kuees U."/>
            <person name="Kumar T.K.A."/>
            <person name="Kuo A."/>
            <person name="LaButti K."/>
            <person name="Larrondo L.F."/>
            <person name="Lindquist E."/>
            <person name="Ling A."/>
            <person name="Lombard V."/>
            <person name="Lucas S."/>
            <person name="Lundell T."/>
            <person name="Martin R."/>
            <person name="McLaughlin D.J."/>
            <person name="Morgenstern I."/>
            <person name="Morin E."/>
            <person name="Murat C."/>
            <person name="Nagy L.G."/>
            <person name="Nolan M."/>
            <person name="Ohm R.A."/>
            <person name="Patyshakuliyeva A."/>
            <person name="Rokas A."/>
            <person name="Ruiz-Duenas F.J."/>
            <person name="Sabat G."/>
            <person name="Salamov A."/>
            <person name="Samejima M."/>
            <person name="Schmutz J."/>
            <person name="Slot J.C."/>
            <person name="St John F."/>
            <person name="Stenlid J."/>
            <person name="Sun H."/>
            <person name="Sun S."/>
            <person name="Syed K."/>
            <person name="Tsang A."/>
            <person name="Wiebenga A."/>
            <person name="Young D."/>
            <person name="Pisabarro A."/>
            <person name="Eastwood D.C."/>
            <person name="Martin F."/>
            <person name="Cullen D."/>
            <person name="Grigoriev I.V."/>
            <person name="Hibbett D.S."/>
        </authorList>
    </citation>
    <scope>NUCLEOTIDE SEQUENCE</scope>
    <source>
        <strain evidence="3">FP-58527</strain>
    </source>
</reference>